<dbReference type="AlphaFoldDB" id="A0A3B0TW99"/>
<dbReference type="PANTHER" id="PTHR20836:SF0">
    <property type="entry name" value="4-HYDROXY-TETRAHYDRODIPICOLINATE REDUCTASE 1, CHLOROPLASTIC-RELATED"/>
    <property type="match status" value="1"/>
</dbReference>
<evidence type="ECO:0000256" key="6">
    <source>
        <dbReference type="ARBA" id="ARBA00023002"/>
    </source>
</evidence>
<dbReference type="PROSITE" id="PS01298">
    <property type="entry name" value="DAPB"/>
    <property type="match status" value="1"/>
</dbReference>
<keyword evidence="4" id="KW-0521">NADP</keyword>
<evidence type="ECO:0000256" key="12">
    <source>
        <dbReference type="ARBA" id="ARBA00049396"/>
    </source>
</evidence>
<evidence type="ECO:0000313" key="15">
    <source>
        <dbReference type="EMBL" id="VAW20493.1"/>
    </source>
</evidence>
<dbReference type="EMBL" id="UOEO01000142">
    <property type="protein sequence ID" value="VAW20493.1"/>
    <property type="molecule type" value="Genomic_DNA"/>
</dbReference>
<name>A0A3B0TW99_9ZZZZ</name>
<dbReference type="HAMAP" id="MF_00102">
    <property type="entry name" value="DapB"/>
    <property type="match status" value="1"/>
</dbReference>
<feature type="domain" description="Dihydrodipicolinate reductase C-terminal" evidence="14">
    <location>
        <begin position="131"/>
        <end position="267"/>
    </location>
</feature>
<comment type="similarity">
    <text evidence="1">Belongs to the DapB family.</text>
</comment>
<dbReference type="GO" id="GO:0019877">
    <property type="term" value="P:diaminopimelate biosynthetic process"/>
    <property type="evidence" value="ECO:0007669"/>
    <property type="project" value="UniProtKB-KW"/>
</dbReference>
<dbReference type="Gene3D" id="3.40.50.720">
    <property type="entry name" value="NAD(P)-binding Rossmann-like Domain"/>
    <property type="match status" value="1"/>
</dbReference>
<proteinExistence type="inferred from homology"/>
<evidence type="ECO:0000256" key="2">
    <source>
        <dbReference type="ARBA" id="ARBA00022490"/>
    </source>
</evidence>
<reference evidence="15" key="1">
    <citation type="submission" date="2018-06" db="EMBL/GenBank/DDBJ databases">
        <authorList>
            <person name="Zhirakovskaya E."/>
        </authorList>
    </citation>
    <scope>NUCLEOTIDE SEQUENCE</scope>
</reference>
<keyword evidence="3" id="KW-0028">Amino-acid biosynthesis</keyword>
<dbReference type="GO" id="GO:0005829">
    <property type="term" value="C:cytosol"/>
    <property type="evidence" value="ECO:0007669"/>
    <property type="project" value="TreeGrafter"/>
</dbReference>
<evidence type="ECO:0000256" key="1">
    <source>
        <dbReference type="ARBA" id="ARBA00006642"/>
    </source>
</evidence>
<evidence type="ECO:0000256" key="3">
    <source>
        <dbReference type="ARBA" id="ARBA00022605"/>
    </source>
</evidence>
<evidence type="ECO:0000259" key="13">
    <source>
        <dbReference type="Pfam" id="PF01113"/>
    </source>
</evidence>
<dbReference type="SUPFAM" id="SSF55347">
    <property type="entry name" value="Glyceraldehyde-3-phosphate dehydrogenase-like, C-terminal domain"/>
    <property type="match status" value="1"/>
</dbReference>
<keyword evidence="2" id="KW-0963">Cytoplasm</keyword>
<dbReference type="GO" id="GO:0008839">
    <property type="term" value="F:4-hydroxy-tetrahydrodipicolinate reductase"/>
    <property type="evidence" value="ECO:0007669"/>
    <property type="project" value="UniProtKB-EC"/>
</dbReference>
<keyword evidence="6 15" id="KW-0560">Oxidoreductase</keyword>
<evidence type="ECO:0000256" key="4">
    <source>
        <dbReference type="ARBA" id="ARBA00022857"/>
    </source>
</evidence>
<evidence type="ECO:0000256" key="8">
    <source>
        <dbReference type="ARBA" id="ARBA00023154"/>
    </source>
</evidence>
<dbReference type="PANTHER" id="PTHR20836">
    <property type="entry name" value="DIHYDRODIPICOLINATE REDUCTASE"/>
    <property type="match status" value="1"/>
</dbReference>
<evidence type="ECO:0000256" key="11">
    <source>
        <dbReference type="ARBA" id="ARBA00049080"/>
    </source>
</evidence>
<protein>
    <recommendedName>
        <fullName evidence="10">4-hydroxy-tetrahydrodipicolinate reductase</fullName>
        <ecNumber evidence="10">1.17.1.8</ecNumber>
    </recommendedName>
</protein>
<dbReference type="SUPFAM" id="SSF51735">
    <property type="entry name" value="NAD(P)-binding Rossmann-fold domains"/>
    <property type="match status" value="1"/>
</dbReference>
<dbReference type="InterPro" id="IPR000846">
    <property type="entry name" value="DapB_N"/>
</dbReference>
<dbReference type="NCBIfam" id="TIGR00036">
    <property type="entry name" value="dapB"/>
    <property type="match status" value="1"/>
</dbReference>
<dbReference type="InterPro" id="IPR023940">
    <property type="entry name" value="DHDPR_bac"/>
</dbReference>
<keyword evidence="8" id="KW-0457">Lysine biosynthesis</keyword>
<gene>
    <name evidence="15" type="ORF">MNBD_ALPHA12-681</name>
</gene>
<dbReference type="Pfam" id="PF01113">
    <property type="entry name" value="DapB_N"/>
    <property type="match status" value="1"/>
</dbReference>
<feature type="domain" description="Dihydrodipicolinate reductase N-terminal" evidence="13">
    <location>
        <begin position="5"/>
        <end position="128"/>
    </location>
</feature>
<accession>A0A3B0TW99</accession>
<comment type="catalytic activity">
    <reaction evidence="12">
        <text>(S)-2,3,4,5-tetrahydrodipicolinate + NAD(+) + H2O = (2S,4S)-4-hydroxy-2,3,4,5-tetrahydrodipicolinate + NADH + H(+)</text>
        <dbReference type="Rhea" id="RHEA:35323"/>
        <dbReference type="ChEBI" id="CHEBI:15377"/>
        <dbReference type="ChEBI" id="CHEBI:15378"/>
        <dbReference type="ChEBI" id="CHEBI:16845"/>
        <dbReference type="ChEBI" id="CHEBI:57540"/>
        <dbReference type="ChEBI" id="CHEBI:57945"/>
        <dbReference type="ChEBI" id="CHEBI:67139"/>
        <dbReference type="EC" id="1.17.1.8"/>
    </reaction>
</comment>
<dbReference type="FunFam" id="3.30.360.10:FF:000004">
    <property type="entry name" value="4-hydroxy-tetrahydrodipicolinate reductase"/>
    <property type="match status" value="1"/>
</dbReference>
<dbReference type="PIRSF" id="PIRSF000161">
    <property type="entry name" value="DHPR"/>
    <property type="match status" value="1"/>
</dbReference>
<dbReference type="InterPro" id="IPR022664">
    <property type="entry name" value="DapB_N_CS"/>
</dbReference>
<evidence type="ECO:0000259" key="14">
    <source>
        <dbReference type="Pfam" id="PF05173"/>
    </source>
</evidence>
<comment type="catalytic activity">
    <reaction evidence="11">
        <text>(S)-2,3,4,5-tetrahydrodipicolinate + NADP(+) + H2O = (2S,4S)-4-hydroxy-2,3,4,5-tetrahydrodipicolinate + NADPH + H(+)</text>
        <dbReference type="Rhea" id="RHEA:35331"/>
        <dbReference type="ChEBI" id="CHEBI:15377"/>
        <dbReference type="ChEBI" id="CHEBI:15378"/>
        <dbReference type="ChEBI" id="CHEBI:16845"/>
        <dbReference type="ChEBI" id="CHEBI:57783"/>
        <dbReference type="ChEBI" id="CHEBI:58349"/>
        <dbReference type="ChEBI" id="CHEBI:67139"/>
        <dbReference type="EC" id="1.17.1.8"/>
    </reaction>
</comment>
<dbReference type="CDD" id="cd02274">
    <property type="entry name" value="DHDPR_N"/>
    <property type="match status" value="1"/>
</dbReference>
<keyword evidence="7" id="KW-0520">NAD</keyword>
<evidence type="ECO:0000256" key="7">
    <source>
        <dbReference type="ARBA" id="ARBA00023027"/>
    </source>
</evidence>
<comment type="pathway">
    <text evidence="9">Amino-acid biosynthesis; L-lysine biosynthesis via DAP pathway; (S)-tetrahydrodipicolinate from L-aspartate: step 4/4.</text>
</comment>
<evidence type="ECO:0000256" key="5">
    <source>
        <dbReference type="ARBA" id="ARBA00022915"/>
    </source>
</evidence>
<evidence type="ECO:0000256" key="10">
    <source>
        <dbReference type="ARBA" id="ARBA00038983"/>
    </source>
</evidence>
<sequence>MADLKIVVTGAAGRMGAAIIKALVAEDALALHAGLERAGSNAIGKDAGIIAGLPPLGIMINDDIEQALDGADAIIDFSAPAASVALAKEAAKRSLVHVIGTTGCTLKDEQDLLAAAKAGAIIVKSGNMSLGVNLLAALVKQAASALGDDFDIEIIEMHHNKKVDAPSGTALMLGEAAAGGRKIDLEANAIKSRQGIVGARKQGTIGFATLRGGTVVGEHKVIFAGPSERLELTHKAQDRGLFATGAIRAVIWASDQKPGYYSMSDVLGLEN</sequence>
<dbReference type="GO" id="GO:0009089">
    <property type="term" value="P:lysine biosynthetic process via diaminopimelate"/>
    <property type="evidence" value="ECO:0007669"/>
    <property type="project" value="InterPro"/>
</dbReference>
<dbReference type="Gene3D" id="3.30.360.10">
    <property type="entry name" value="Dihydrodipicolinate Reductase, domain 2"/>
    <property type="match status" value="1"/>
</dbReference>
<keyword evidence="5" id="KW-0220">Diaminopimelate biosynthesis</keyword>
<dbReference type="Pfam" id="PF05173">
    <property type="entry name" value="DapB_C"/>
    <property type="match status" value="1"/>
</dbReference>
<evidence type="ECO:0000256" key="9">
    <source>
        <dbReference type="ARBA" id="ARBA00037922"/>
    </source>
</evidence>
<organism evidence="15">
    <name type="scientific">hydrothermal vent metagenome</name>
    <dbReference type="NCBI Taxonomy" id="652676"/>
    <lineage>
        <taxon>unclassified sequences</taxon>
        <taxon>metagenomes</taxon>
        <taxon>ecological metagenomes</taxon>
    </lineage>
</organism>
<dbReference type="InterPro" id="IPR036291">
    <property type="entry name" value="NAD(P)-bd_dom_sf"/>
</dbReference>
<dbReference type="EC" id="1.17.1.8" evidence="10"/>
<dbReference type="InterPro" id="IPR022663">
    <property type="entry name" value="DapB_C"/>
</dbReference>